<comment type="caution">
    <text evidence="1">The sequence shown here is derived from an EMBL/GenBank/DDBJ whole genome shotgun (WGS) entry which is preliminary data.</text>
</comment>
<sequence>MKPLVKILSTVVSLVAGIVGSKVLDSTWKQVTGQDAPKKKNKEAREDQSVVRVATFAAISAATAALIKIATERGANKLVNRTKSRPEEV</sequence>
<dbReference type="InterPro" id="IPR025329">
    <property type="entry name" value="DUF4235"/>
</dbReference>
<evidence type="ECO:0000313" key="1">
    <source>
        <dbReference type="EMBL" id="RKW70246.1"/>
    </source>
</evidence>
<accession>A0A496PIB9</accession>
<gene>
    <name evidence="1" type="ORF">DWQ67_09940</name>
</gene>
<proteinExistence type="predicted"/>
<evidence type="ECO:0000313" key="2">
    <source>
        <dbReference type="Proteomes" id="UP000273119"/>
    </source>
</evidence>
<dbReference type="AlphaFoldDB" id="A0A496PIB9"/>
<protein>
    <submittedName>
        <fullName evidence="1">DUF4235 domain-containing protein</fullName>
    </submittedName>
</protein>
<dbReference type="EMBL" id="QQXL01000005">
    <property type="protein sequence ID" value="RKW70246.1"/>
    <property type="molecule type" value="Genomic_DNA"/>
</dbReference>
<dbReference type="Proteomes" id="UP000273119">
    <property type="component" value="Unassembled WGS sequence"/>
</dbReference>
<name>A0A496PIB9_9MICC</name>
<reference evidence="1 2" key="1">
    <citation type="submission" date="2018-07" db="EMBL/GenBank/DDBJ databases">
        <title>Arthrobacter sp. nov., isolated from raw cow's milk with high bacterial count.</title>
        <authorList>
            <person name="Hahne J."/>
            <person name="Isele D."/>
            <person name="Lipski A."/>
        </authorList>
    </citation>
    <scope>NUCLEOTIDE SEQUENCE [LARGE SCALE GENOMIC DNA]</scope>
    <source>
        <strain evidence="1 2">JZ R-183</strain>
    </source>
</reference>
<dbReference type="RefSeq" id="WP_121485436.1">
    <property type="nucleotide sequence ID" value="NZ_QQXL01000005.1"/>
</dbReference>
<dbReference type="Pfam" id="PF14019">
    <property type="entry name" value="DUF4235"/>
    <property type="match status" value="1"/>
</dbReference>
<keyword evidence="2" id="KW-1185">Reference proteome</keyword>
<organism evidence="1 2">
    <name type="scientific">Galactobacter caseinivorans</name>
    <dbReference type="NCBI Taxonomy" id="2676123"/>
    <lineage>
        <taxon>Bacteria</taxon>
        <taxon>Bacillati</taxon>
        <taxon>Actinomycetota</taxon>
        <taxon>Actinomycetes</taxon>
        <taxon>Micrococcales</taxon>
        <taxon>Micrococcaceae</taxon>
        <taxon>Galactobacter</taxon>
    </lineage>
</organism>